<dbReference type="RefSeq" id="WP_050006298.1">
    <property type="nucleotide sequence ID" value="NZ_JXXK01000032.1"/>
</dbReference>
<organism evidence="2 3">
    <name type="scientific">Ruthenibacterium lactatiformans</name>
    <dbReference type="NCBI Taxonomy" id="1550024"/>
    <lineage>
        <taxon>Bacteria</taxon>
        <taxon>Bacillati</taxon>
        <taxon>Bacillota</taxon>
        <taxon>Clostridia</taxon>
        <taxon>Eubacteriales</taxon>
        <taxon>Oscillospiraceae</taxon>
        <taxon>Ruthenibacterium</taxon>
    </lineage>
</organism>
<keyword evidence="3" id="KW-1185">Reference proteome</keyword>
<name>A0A0D8IYX5_9FIRM</name>
<proteinExistence type="predicted"/>
<gene>
    <name evidence="2" type="ORF">TQ39_16215</name>
</gene>
<feature type="compositionally biased region" description="Basic and acidic residues" evidence="1">
    <location>
        <begin position="72"/>
        <end position="83"/>
    </location>
</feature>
<evidence type="ECO:0008006" key="4">
    <source>
        <dbReference type="Google" id="ProtNLM"/>
    </source>
</evidence>
<feature type="compositionally biased region" description="Basic and acidic residues" evidence="1">
    <location>
        <begin position="92"/>
        <end position="102"/>
    </location>
</feature>
<evidence type="ECO:0000313" key="3">
    <source>
        <dbReference type="Proteomes" id="UP000032483"/>
    </source>
</evidence>
<evidence type="ECO:0000256" key="1">
    <source>
        <dbReference type="SAM" id="MobiDB-lite"/>
    </source>
</evidence>
<feature type="region of interest" description="Disordered" evidence="1">
    <location>
        <begin position="72"/>
        <end position="102"/>
    </location>
</feature>
<accession>A0A0D8IYX5</accession>
<sequence length="102" mass="12122">MRLSSYEQESIILFNEGDTKADVYTHNVRWKKRLAELAKSYPDQCQFVKRNREGGETYMVEKKLISIRTPYSEERRKKDRERALAANRRPPSRKDGEVDEKV</sequence>
<reference evidence="2" key="1">
    <citation type="submission" date="2015-02" db="EMBL/GenBank/DDBJ databases">
        <title>A novel member of the family Ruminococcaceae isolated from human feces.</title>
        <authorList>
            <person name="Shkoporov A.N."/>
            <person name="Chaplin A.V."/>
            <person name="Motuzova O.V."/>
            <person name="Kafarskaia L.I."/>
            <person name="Khokhlova E.V."/>
            <person name="Efimov B.A."/>
        </authorList>
    </citation>
    <scope>NUCLEOTIDE SEQUENCE [LARGE SCALE GENOMIC DNA]</scope>
    <source>
        <strain evidence="2">585-1</strain>
    </source>
</reference>
<dbReference type="GeneID" id="42858098"/>
<evidence type="ECO:0000313" key="2">
    <source>
        <dbReference type="EMBL" id="KJF38718.1"/>
    </source>
</evidence>
<dbReference type="Proteomes" id="UP000032483">
    <property type="component" value="Unassembled WGS sequence"/>
</dbReference>
<dbReference type="AlphaFoldDB" id="A0A0D8IYX5"/>
<dbReference type="EMBL" id="JXXK01000032">
    <property type="protein sequence ID" value="KJF38718.1"/>
    <property type="molecule type" value="Genomic_DNA"/>
</dbReference>
<protein>
    <recommendedName>
        <fullName evidence="4">Immunoglobulin</fullName>
    </recommendedName>
</protein>
<comment type="caution">
    <text evidence="2">The sequence shown here is derived from an EMBL/GenBank/DDBJ whole genome shotgun (WGS) entry which is preliminary data.</text>
</comment>